<dbReference type="AlphaFoldDB" id="A0A1I2GJ41"/>
<dbReference type="EMBL" id="FONX01000015">
    <property type="protein sequence ID" value="SFF17605.1"/>
    <property type="molecule type" value="Genomic_DNA"/>
</dbReference>
<name>A0A1I2GJ41_9BURK</name>
<gene>
    <name evidence="1" type="ORF">SAMN04489711_11587</name>
</gene>
<evidence type="ECO:0000313" key="1">
    <source>
        <dbReference type="EMBL" id="SFF17605.1"/>
    </source>
</evidence>
<protein>
    <submittedName>
        <fullName evidence="1">Uncharacterized protein</fullName>
    </submittedName>
</protein>
<reference evidence="2" key="1">
    <citation type="submission" date="2016-10" db="EMBL/GenBank/DDBJ databases">
        <authorList>
            <person name="Varghese N."/>
            <person name="Submissions S."/>
        </authorList>
    </citation>
    <scope>NUCLEOTIDE SEQUENCE [LARGE SCALE GENOMIC DNA]</scope>
    <source>
        <strain evidence="2">DSM 27981</strain>
    </source>
</reference>
<keyword evidence="2" id="KW-1185">Reference proteome</keyword>
<accession>A0A1I2GJ41</accession>
<sequence>MPYSAKHDSAQRQQAMVRSVALLQVLRRRVEACSVYAFAEQFDALAAPETPTQGQGKNGWQALFNGSRPLSADRLRALASVPVWADAQDLYKCGPSNLWLAMWGSLKALRGMFEQELTQWRTFDQLLAEFEGDLLVAEAQGESLALSHLARSVALHRLYRAMSDLAPLELDGKGAARCLRQCLDNSSVQLELDAMAVLPFIDQELRALLAAEGGSARTPHAADQRWDMIAPRLAWVG</sequence>
<dbReference type="RefSeq" id="WP_092940936.1">
    <property type="nucleotide sequence ID" value="NZ_FONX01000015.1"/>
</dbReference>
<dbReference type="Proteomes" id="UP000199119">
    <property type="component" value="Unassembled WGS sequence"/>
</dbReference>
<dbReference type="OrthoDB" id="7068798at2"/>
<organism evidence="1 2">
    <name type="scientific">Paracidovorax wautersii</name>
    <dbReference type="NCBI Taxonomy" id="1177982"/>
    <lineage>
        <taxon>Bacteria</taxon>
        <taxon>Pseudomonadati</taxon>
        <taxon>Pseudomonadota</taxon>
        <taxon>Betaproteobacteria</taxon>
        <taxon>Burkholderiales</taxon>
        <taxon>Comamonadaceae</taxon>
        <taxon>Paracidovorax</taxon>
    </lineage>
</organism>
<proteinExistence type="predicted"/>
<evidence type="ECO:0000313" key="2">
    <source>
        <dbReference type="Proteomes" id="UP000199119"/>
    </source>
</evidence>